<evidence type="ECO:0000313" key="6">
    <source>
        <dbReference type="EMBL" id="KKB64325.1"/>
    </source>
</evidence>
<comment type="caution">
    <text evidence="4">Lacks conserved residue(s) required for the propagation of feature annotation.</text>
</comment>
<dbReference type="InterPro" id="IPR026590">
    <property type="entry name" value="Ssirtuin_cat_dom"/>
</dbReference>
<name>A0A0F5K314_9BURK</name>
<dbReference type="AlphaFoldDB" id="A0A0F5K314"/>
<dbReference type="GO" id="GO:0017136">
    <property type="term" value="F:histone deacetylase activity, NAD-dependent"/>
    <property type="evidence" value="ECO:0007669"/>
    <property type="project" value="TreeGrafter"/>
</dbReference>
<evidence type="ECO:0000313" key="7">
    <source>
        <dbReference type="Proteomes" id="UP000033618"/>
    </source>
</evidence>
<dbReference type="PATRIC" id="fig|28092.6.peg.1649"/>
<dbReference type="Proteomes" id="UP000033618">
    <property type="component" value="Unassembled WGS sequence"/>
</dbReference>
<accession>A0A0F5K314</accession>
<evidence type="ECO:0000256" key="4">
    <source>
        <dbReference type="PROSITE-ProRule" id="PRU00236"/>
    </source>
</evidence>
<dbReference type="EMBL" id="LAQU01000005">
    <property type="protein sequence ID" value="KKB64325.1"/>
    <property type="molecule type" value="Genomic_DNA"/>
</dbReference>
<evidence type="ECO:0000256" key="3">
    <source>
        <dbReference type="ARBA" id="ARBA00023027"/>
    </source>
</evidence>
<keyword evidence="7" id="KW-1185">Reference proteome</keyword>
<keyword evidence="3" id="KW-0520">NAD</keyword>
<evidence type="ECO:0000256" key="2">
    <source>
        <dbReference type="ARBA" id="ARBA00022679"/>
    </source>
</evidence>
<dbReference type="Gene3D" id="3.30.1600.10">
    <property type="entry name" value="SIR2/SIRT2 'Small Domain"/>
    <property type="match status" value="1"/>
</dbReference>
<protein>
    <recommendedName>
        <fullName evidence="1">protein acetyllysine N-acetyltransferase</fullName>
        <ecNumber evidence="1">2.3.1.286</ecNumber>
    </recommendedName>
</protein>
<comment type="caution">
    <text evidence="6">The sequence shown here is derived from an EMBL/GenBank/DDBJ whole genome shotgun (WGS) entry which is preliminary data.</text>
</comment>
<dbReference type="PANTHER" id="PTHR11085:SF10">
    <property type="entry name" value="NAD-DEPENDENT PROTEIN DEACYLASE SIRTUIN-5, MITOCHONDRIAL-RELATED"/>
    <property type="match status" value="1"/>
</dbReference>
<sequence>MREQLRVFMRAHRRVFVITGAGCSTESGIADYRDRHGAWKRPMPITLQAFTAEPATRRRYWARAMIGWRHLAAAVPNDTHRTLARWEQDDRLSLLVTQNVDGLHQAAGSTHVVDLHGRLDGVRCLKCGQRLPRADVQDELARRNPHFATLDAPGAPDGDADLELATFAQFDVPDHAGCGGLLKPDVVFFGESVPPERVREARTALDASDALLIIGSSLMVYSGYRFAVAAAERRIPLAALNVGHTRADALLSLKIEGQAGAVLRDLAITLPV</sequence>
<dbReference type="InterPro" id="IPR003000">
    <property type="entry name" value="Sirtuin"/>
</dbReference>
<dbReference type="InterPro" id="IPR029035">
    <property type="entry name" value="DHS-like_NAD/FAD-binding_dom"/>
</dbReference>
<gene>
    <name evidence="6" type="ORF">WM40_06985</name>
</gene>
<dbReference type="InterPro" id="IPR026591">
    <property type="entry name" value="Sirtuin_cat_small_dom_sf"/>
</dbReference>
<dbReference type="Gene3D" id="3.40.50.1220">
    <property type="entry name" value="TPP-binding domain"/>
    <property type="match status" value="1"/>
</dbReference>
<dbReference type="SUPFAM" id="SSF52467">
    <property type="entry name" value="DHS-like NAD/FAD-binding domain"/>
    <property type="match status" value="1"/>
</dbReference>
<keyword evidence="2" id="KW-0808">Transferase</keyword>
<dbReference type="InterPro" id="IPR050134">
    <property type="entry name" value="NAD-dep_sirtuin_deacylases"/>
</dbReference>
<evidence type="ECO:0000256" key="1">
    <source>
        <dbReference type="ARBA" id="ARBA00012928"/>
    </source>
</evidence>
<dbReference type="Pfam" id="PF02146">
    <property type="entry name" value="SIR2"/>
    <property type="match status" value="1"/>
</dbReference>
<dbReference type="NCBIfam" id="NF003738">
    <property type="entry name" value="PRK05333.1"/>
    <property type="match status" value="1"/>
</dbReference>
<evidence type="ECO:0000259" key="5">
    <source>
        <dbReference type="PROSITE" id="PS50305"/>
    </source>
</evidence>
<dbReference type="EC" id="2.3.1.286" evidence="1"/>
<feature type="domain" description="Deacetylase sirtuin-type" evidence="5">
    <location>
        <begin position="1"/>
        <end position="272"/>
    </location>
</feature>
<dbReference type="PANTHER" id="PTHR11085">
    <property type="entry name" value="NAD-DEPENDENT PROTEIN DEACYLASE SIRTUIN-5, MITOCHONDRIAL-RELATED"/>
    <property type="match status" value="1"/>
</dbReference>
<organism evidence="6 7">
    <name type="scientific">Robbsia andropogonis</name>
    <dbReference type="NCBI Taxonomy" id="28092"/>
    <lineage>
        <taxon>Bacteria</taxon>
        <taxon>Pseudomonadati</taxon>
        <taxon>Pseudomonadota</taxon>
        <taxon>Betaproteobacteria</taxon>
        <taxon>Burkholderiales</taxon>
        <taxon>Burkholderiaceae</taxon>
        <taxon>Robbsia</taxon>
    </lineage>
</organism>
<proteinExistence type="predicted"/>
<dbReference type="GO" id="GO:0070403">
    <property type="term" value="F:NAD+ binding"/>
    <property type="evidence" value="ECO:0007669"/>
    <property type="project" value="InterPro"/>
</dbReference>
<dbReference type="PROSITE" id="PS50305">
    <property type="entry name" value="SIRTUIN"/>
    <property type="match status" value="1"/>
</dbReference>
<reference evidence="6 7" key="1">
    <citation type="submission" date="2015-03" db="EMBL/GenBank/DDBJ databases">
        <title>Draft Genome Sequence of Burkholderia andropogonis type strain ICMP2807, isolated from Sorghum bicolor.</title>
        <authorList>
            <person name="Lopes-Santos L."/>
            <person name="Castro D.B."/>
            <person name="Ottoboni L.M."/>
            <person name="Park D."/>
            <person name="Weirc B.S."/>
            <person name="Destefano S.A."/>
        </authorList>
    </citation>
    <scope>NUCLEOTIDE SEQUENCE [LARGE SCALE GENOMIC DNA]</scope>
    <source>
        <strain evidence="6 7">ICMP2807</strain>
    </source>
</reference>
<dbReference type="STRING" id="28092.WM40_06985"/>